<protein>
    <submittedName>
        <fullName evidence="1">Uncharacterized protein</fullName>
    </submittedName>
</protein>
<evidence type="ECO:0000313" key="1">
    <source>
        <dbReference type="EMBL" id="KAF9760228.1"/>
    </source>
</evidence>
<dbReference type="Proteomes" id="UP000616885">
    <property type="component" value="Unassembled WGS sequence"/>
</dbReference>
<dbReference type="EMBL" id="JADCTT010000001">
    <property type="protein sequence ID" value="KAF9760228.1"/>
    <property type="molecule type" value="Genomic_DNA"/>
</dbReference>
<sequence>MSGLRDQLLQTANDVIARVNSITSAEVWKIGRTADATHTIFPSSLGIPPNMDNDTLGKILFDIVEKTPNWAVRQMDGANPIIDVEQRFIVLRLFASGDTEFGPFNMQYILNLKTTDDGKLVKESWEFLDSHQSLKTSGRT</sequence>
<gene>
    <name evidence="1" type="ORF">IM811_001922</name>
</gene>
<organism evidence="1 2">
    <name type="scientific">Bionectria ochroleuca</name>
    <name type="common">Gliocladium roseum</name>
    <dbReference type="NCBI Taxonomy" id="29856"/>
    <lineage>
        <taxon>Eukaryota</taxon>
        <taxon>Fungi</taxon>
        <taxon>Dikarya</taxon>
        <taxon>Ascomycota</taxon>
        <taxon>Pezizomycotina</taxon>
        <taxon>Sordariomycetes</taxon>
        <taxon>Hypocreomycetidae</taxon>
        <taxon>Hypocreales</taxon>
        <taxon>Bionectriaceae</taxon>
        <taxon>Clonostachys</taxon>
    </lineage>
</organism>
<dbReference type="AlphaFoldDB" id="A0A8H7NPX8"/>
<dbReference type="PANTHER" id="PTHR39598">
    <property type="entry name" value="AUSTINOL SYNTHESIS PROTEIN F-RELATED"/>
    <property type="match status" value="1"/>
</dbReference>
<proteinExistence type="predicted"/>
<dbReference type="InterPro" id="IPR050977">
    <property type="entry name" value="Fungal_Meroterpenoid_Isomerase"/>
</dbReference>
<accession>A0A8H7NPX8</accession>
<reference evidence="1" key="1">
    <citation type="submission" date="2020-10" db="EMBL/GenBank/DDBJ databases">
        <title>High-Quality Genome Resource of Clonostachys rosea strain S41 by Oxford Nanopore Long-Read Sequencing.</title>
        <authorList>
            <person name="Wang H."/>
        </authorList>
    </citation>
    <scope>NUCLEOTIDE SEQUENCE</scope>
    <source>
        <strain evidence="1">S41</strain>
    </source>
</reference>
<dbReference type="PANTHER" id="PTHR39598:SF1">
    <property type="entry name" value="AUSTINOID BIOSYNTHESIS CLUSTERS PROTEIN F-RELATED"/>
    <property type="match status" value="1"/>
</dbReference>
<evidence type="ECO:0000313" key="2">
    <source>
        <dbReference type="Proteomes" id="UP000616885"/>
    </source>
</evidence>
<comment type="caution">
    <text evidence="1">The sequence shown here is derived from an EMBL/GenBank/DDBJ whole genome shotgun (WGS) entry which is preliminary data.</text>
</comment>
<name>A0A8H7NPX8_BIOOC</name>